<evidence type="ECO:0000259" key="1">
    <source>
        <dbReference type="Pfam" id="PF07589"/>
    </source>
</evidence>
<name>A0ABX5RS48_9BURK</name>
<evidence type="ECO:0000313" key="3">
    <source>
        <dbReference type="Proteomes" id="UP000292307"/>
    </source>
</evidence>
<dbReference type="Pfam" id="PF07589">
    <property type="entry name" value="PEP-CTERM"/>
    <property type="match status" value="1"/>
</dbReference>
<proteinExistence type="predicted"/>
<sequence length="402" mass="43231">MTRLELISGPRGAAAACRTGMRAGAKRPGGVRTTLAGSNLGLWHTLHVFQSIESKLMRKLAVSLCFSLATLPAVAAPDYTMTVVADLGSYNVQGMNNSGIGIGYDYGINAPLMFSRDGITAMPIALPGQHTPRAINDANTFVGTTTLDSWHYRAFVMRDGVYRDIGGSQDLLSTARDINNAETVLVNYVRTDRKGDVNGSYIVNADGSTVDLGMLGSNGDTYGIAINDQGQVAGVTRDTDERFVPFLWENGTMTTLGGLVRGEFSNNISGISELGHVLGTETDWFGSRAWVIKDGGIEHYDYLSRIFHIDSAGRIYGRDHDFNAVIVEGDTITRIADLVDGAPGLTFGVDAINEHGEILTARCINGDCDSLVMLTPVPEPSTYAMLLLGGLALYGHARRRRD</sequence>
<accession>A0ABX5RS48</accession>
<dbReference type="NCBIfam" id="TIGR02595">
    <property type="entry name" value="PEP_CTERM"/>
    <property type="match status" value="1"/>
</dbReference>
<dbReference type="Proteomes" id="UP000292307">
    <property type="component" value="Chromosome"/>
</dbReference>
<organism evidence="2 3">
    <name type="scientific">Pseudoduganella albidiflava</name>
    <dbReference type="NCBI Taxonomy" id="321983"/>
    <lineage>
        <taxon>Bacteria</taxon>
        <taxon>Pseudomonadati</taxon>
        <taxon>Pseudomonadota</taxon>
        <taxon>Betaproteobacteria</taxon>
        <taxon>Burkholderiales</taxon>
        <taxon>Oxalobacteraceae</taxon>
        <taxon>Telluria group</taxon>
        <taxon>Pseudoduganella</taxon>
    </lineage>
</organism>
<dbReference type="InterPro" id="IPR013424">
    <property type="entry name" value="Ice-binding_C"/>
</dbReference>
<dbReference type="EMBL" id="CP036401">
    <property type="protein sequence ID" value="QBI00605.1"/>
    <property type="molecule type" value="Genomic_DNA"/>
</dbReference>
<protein>
    <submittedName>
        <fullName evidence="2">PEP-CTERM sorting domain-containing protein</fullName>
    </submittedName>
</protein>
<keyword evidence="3" id="KW-1185">Reference proteome</keyword>
<feature type="domain" description="Ice-binding protein C-terminal" evidence="1">
    <location>
        <begin position="376"/>
        <end position="399"/>
    </location>
</feature>
<gene>
    <name evidence="2" type="ORF">EYF70_06835</name>
</gene>
<evidence type="ECO:0000313" key="2">
    <source>
        <dbReference type="EMBL" id="QBI00605.1"/>
    </source>
</evidence>
<reference evidence="2 3" key="1">
    <citation type="submission" date="2019-02" db="EMBL/GenBank/DDBJ databases">
        <title>Draft Genome Sequences of Six Type Strains of the Genus Massilia.</title>
        <authorList>
            <person name="Miess H."/>
            <person name="Frediansyhah A."/>
            <person name="Gross H."/>
        </authorList>
    </citation>
    <scope>NUCLEOTIDE SEQUENCE [LARGE SCALE GENOMIC DNA]</scope>
    <source>
        <strain evidence="2 3">DSM 17472</strain>
    </source>
</reference>